<dbReference type="AlphaFoldDB" id="A0A1R0KGE9"/>
<gene>
    <name evidence="1" type="ORF">BS329_35765</name>
</gene>
<evidence type="ECO:0000313" key="1">
    <source>
        <dbReference type="EMBL" id="OLZ44670.1"/>
    </source>
</evidence>
<sequence length="60" mass="6528">MGWSLRMPQATAAALLWRVKVVTFSPVTRSLTWAVLSKLAVMAMGRLLRVVQATASIDAV</sequence>
<dbReference type="Proteomes" id="UP000187486">
    <property type="component" value="Unassembled WGS sequence"/>
</dbReference>
<name>A0A1R0KGE9_9PSEU</name>
<organism evidence="1 2">
    <name type="scientific">Amycolatopsis coloradensis</name>
    <dbReference type="NCBI Taxonomy" id="76021"/>
    <lineage>
        <taxon>Bacteria</taxon>
        <taxon>Bacillati</taxon>
        <taxon>Actinomycetota</taxon>
        <taxon>Actinomycetes</taxon>
        <taxon>Pseudonocardiales</taxon>
        <taxon>Pseudonocardiaceae</taxon>
        <taxon>Amycolatopsis</taxon>
    </lineage>
</organism>
<dbReference type="EMBL" id="MQUQ01000023">
    <property type="protein sequence ID" value="OLZ44670.1"/>
    <property type="molecule type" value="Genomic_DNA"/>
</dbReference>
<accession>A0A1R0KGE9</accession>
<proteinExistence type="predicted"/>
<keyword evidence="2" id="KW-1185">Reference proteome</keyword>
<reference evidence="1 2" key="1">
    <citation type="submission" date="2016-01" db="EMBL/GenBank/DDBJ databases">
        <title>Amycolatopsis coloradensis genome sequencing and assembly.</title>
        <authorList>
            <person name="Mayilraj S."/>
        </authorList>
    </citation>
    <scope>NUCLEOTIDE SEQUENCE [LARGE SCALE GENOMIC DNA]</scope>
    <source>
        <strain evidence="1 2">DSM 44225</strain>
    </source>
</reference>
<protein>
    <submittedName>
        <fullName evidence="1">Uncharacterized protein</fullName>
    </submittedName>
</protein>
<comment type="caution">
    <text evidence="1">The sequence shown here is derived from an EMBL/GenBank/DDBJ whole genome shotgun (WGS) entry which is preliminary data.</text>
</comment>
<evidence type="ECO:0000313" key="2">
    <source>
        <dbReference type="Proteomes" id="UP000187486"/>
    </source>
</evidence>